<organism evidence="1 2">
    <name type="scientific">Streptomyces wuyuanensis</name>
    <dbReference type="NCBI Taxonomy" id="1196353"/>
    <lineage>
        <taxon>Bacteria</taxon>
        <taxon>Bacillati</taxon>
        <taxon>Actinomycetota</taxon>
        <taxon>Actinomycetes</taxon>
        <taxon>Kitasatosporales</taxon>
        <taxon>Streptomycetaceae</taxon>
        <taxon>Streptomyces</taxon>
    </lineage>
</organism>
<evidence type="ECO:0000313" key="2">
    <source>
        <dbReference type="Proteomes" id="UP000199063"/>
    </source>
</evidence>
<dbReference type="Proteomes" id="UP000199063">
    <property type="component" value="Unassembled WGS sequence"/>
</dbReference>
<evidence type="ECO:0000313" key="1">
    <source>
        <dbReference type="EMBL" id="SDM03694.1"/>
    </source>
</evidence>
<keyword evidence="2" id="KW-1185">Reference proteome</keyword>
<gene>
    <name evidence="1" type="ORF">SAMN05444921_103151</name>
</gene>
<protein>
    <submittedName>
        <fullName evidence="1">Uncharacterized protein</fullName>
    </submittedName>
</protein>
<sequence length="128" mass="13281">MAVIDRHEEVSVQLTGAPEDADAVFAALLAAYPCDRDAEEHPHQEGRTGHPTIWSATYDVAPADTAGSVAATALHGPVGAELSGSYAAVDRLARAMTTGFAVEVEHAVSGDGEKQLRLRLDSSPATTG</sequence>
<dbReference type="AlphaFoldDB" id="A0A1G9PY72"/>
<name>A0A1G9PY72_9ACTN</name>
<dbReference type="EMBL" id="FNHI01000003">
    <property type="protein sequence ID" value="SDM03694.1"/>
    <property type="molecule type" value="Genomic_DNA"/>
</dbReference>
<reference evidence="2" key="1">
    <citation type="submission" date="2016-10" db="EMBL/GenBank/DDBJ databases">
        <authorList>
            <person name="Varghese N."/>
            <person name="Submissions S."/>
        </authorList>
    </citation>
    <scope>NUCLEOTIDE SEQUENCE [LARGE SCALE GENOMIC DNA]</scope>
    <source>
        <strain evidence="2">CGMCC 4.7042</strain>
    </source>
</reference>
<proteinExistence type="predicted"/>
<dbReference type="GeneID" id="40828589"/>
<dbReference type="RefSeq" id="WP_093652834.1">
    <property type="nucleotide sequence ID" value="NZ_FNHI01000003.1"/>
</dbReference>
<dbReference type="OrthoDB" id="4325844at2"/>
<accession>A0A1G9PY72</accession>
<dbReference type="STRING" id="1196353.SAMN05444921_103151"/>